<keyword evidence="2" id="KW-1185">Reference proteome</keyword>
<accession>A0A4Y2KQX3</accession>
<evidence type="ECO:0000313" key="2">
    <source>
        <dbReference type="Proteomes" id="UP000499080"/>
    </source>
</evidence>
<name>A0A4Y2KQX3_ARAVE</name>
<protein>
    <submittedName>
        <fullName evidence="1">Uncharacterized protein</fullName>
    </submittedName>
</protein>
<evidence type="ECO:0000313" key="1">
    <source>
        <dbReference type="EMBL" id="GBN04057.1"/>
    </source>
</evidence>
<dbReference type="AlphaFoldDB" id="A0A4Y2KQX3"/>
<proteinExistence type="predicted"/>
<gene>
    <name evidence="1" type="ORF">AVEN_259793_1</name>
</gene>
<reference evidence="1 2" key="1">
    <citation type="journal article" date="2019" name="Sci. Rep.">
        <title>Orb-weaving spider Araneus ventricosus genome elucidates the spidroin gene catalogue.</title>
        <authorList>
            <person name="Kono N."/>
            <person name="Nakamura H."/>
            <person name="Ohtoshi R."/>
            <person name="Moran D.A.P."/>
            <person name="Shinohara A."/>
            <person name="Yoshida Y."/>
            <person name="Fujiwara M."/>
            <person name="Mori M."/>
            <person name="Tomita M."/>
            <person name="Arakawa K."/>
        </authorList>
    </citation>
    <scope>NUCLEOTIDE SEQUENCE [LARGE SCALE GENOMIC DNA]</scope>
</reference>
<dbReference type="Proteomes" id="UP000499080">
    <property type="component" value="Unassembled WGS sequence"/>
</dbReference>
<organism evidence="1 2">
    <name type="scientific">Araneus ventricosus</name>
    <name type="common">Orbweaver spider</name>
    <name type="synonym">Epeira ventricosa</name>
    <dbReference type="NCBI Taxonomy" id="182803"/>
    <lineage>
        <taxon>Eukaryota</taxon>
        <taxon>Metazoa</taxon>
        <taxon>Ecdysozoa</taxon>
        <taxon>Arthropoda</taxon>
        <taxon>Chelicerata</taxon>
        <taxon>Arachnida</taxon>
        <taxon>Araneae</taxon>
        <taxon>Araneomorphae</taxon>
        <taxon>Entelegynae</taxon>
        <taxon>Araneoidea</taxon>
        <taxon>Araneidae</taxon>
        <taxon>Araneus</taxon>
    </lineage>
</organism>
<sequence length="99" mass="11125">MRISWTNVQHTGMTCIMNVAIFLMVSNKIPAWWLGDDLDSNFCEVQVSLIFASGPRTSQSCTKTLKDSILPFTMLRSTPQITPKYCLVAKYKGSRSVSM</sequence>
<dbReference type="EMBL" id="BGPR01004854">
    <property type="protein sequence ID" value="GBN04057.1"/>
    <property type="molecule type" value="Genomic_DNA"/>
</dbReference>
<comment type="caution">
    <text evidence="1">The sequence shown here is derived from an EMBL/GenBank/DDBJ whole genome shotgun (WGS) entry which is preliminary data.</text>
</comment>